<feature type="transmembrane region" description="Helical" evidence="2">
    <location>
        <begin position="40"/>
        <end position="59"/>
    </location>
</feature>
<sequence length="235" mass="25347">MSGLVRDDGSGRIHAELAQLARWSQQDAGRVVATFTPNPPWYLTLPWLVIGLMLLVGAYPLNPKFFPVSAAIILAIFGGTALLAWLWARSQKTRVAERALLLGPRRRVIPFATIDPGRVAISTRVRNLGRHFHSGGTRILQSQGPVAVVNALNPDPGASSPHLPPSSVPSPFCEWGLSGDPIEVLTAVESAMVHAGFPAQGMTQRAQERTFTPASSHPPQDLLVQRRALDPPLAD</sequence>
<dbReference type="Proteomes" id="UP000290408">
    <property type="component" value="Chromosome"/>
</dbReference>
<name>A0A4P6MWA5_9MICO</name>
<feature type="transmembrane region" description="Helical" evidence="2">
    <location>
        <begin position="65"/>
        <end position="88"/>
    </location>
</feature>
<evidence type="ECO:0000256" key="1">
    <source>
        <dbReference type="SAM" id="MobiDB-lite"/>
    </source>
</evidence>
<accession>A0A4P6MWA5</accession>
<keyword evidence="2" id="KW-0472">Membrane</keyword>
<organism evidence="3 4">
    <name type="scientific">Janibacter limosus</name>
    <dbReference type="NCBI Taxonomy" id="53458"/>
    <lineage>
        <taxon>Bacteria</taxon>
        <taxon>Bacillati</taxon>
        <taxon>Actinomycetota</taxon>
        <taxon>Actinomycetes</taxon>
        <taxon>Micrococcales</taxon>
        <taxon>Intrasporangiaceae</taxon>
        <taxon>Janibacter</taxon>
    </lineage>
</organism>
<keyword evidence="4" id="KW-1185">Reference proteome</keyword>
<evidence type="ECO:0000313" key="4">
    <source>
        <dbReference type="Proteomes" id="UP000290408"/>
    </source>
</evidence>
<dbReference type="KEGG" id="jli:EXU32_04815"/>
<dbReference type="EMBL" id="CP036164">
    <property type="protein sequence ID" value="QBF45643.1"/>
    <property type="molecule type" value="Genomic_DNA"/>
</dbReference>
<gene>
    <name evidence="3" type="ORF">EXU32_04815</name>
</gene>
<proteinExistence type="predicted"/>
<keyword evidence="2" id="KW-0812">Transmembrane</keyword>
<evidence type="ECO:0000313" key="3">
    <source>
        <dbReference type="EMBL" id="QBF45643.1"/>
    </source>
</evidence>
<dbReference type="RefSeq" id="WP_130628879.1">
    <property type="nucleotide sequence ID" value="NZ_CP036164.1"/>
</dbReference>
<feature type="region of interest" description="Disordered" evidence="1">
    <location>
        <begin position="200"/>
        <end position="235"/>
    </location>
</feature>
<dbReference type="AlphaFoldDB" id="A0A4P6MWA5"/>
<feature type="compositionally biased region" description="Polar residues" evidence="1">
    <location>
        <begin position="201"/>
        <end position="218"/>
    </location>
</feature>
<dbReference type="OrthoDB" id="4869488at2"/>
<reference evidence="3 4" key="1">
    <citation type="submission" date="2019-02" db="EMBL/GenBank/DDBJ databases">
        <title>Genomic data mining of an Antarctic deep-sea actinobacterium, Janibacterlimosus P3-3-X1.</title>
        <authorList>
            <person name="Liao L."/>
            <person name="Chen B."/>
        </authorList>
    </citation>
    <scope>NUCLEOTIDE SEQUENCE [LARGE SCALE GENOMIC DNA]</scope>
    <source>
        <strain evidence="3 4">P3-3-X1</strain>
    </source>
</reference>
<evidence type="ECO:0000256" key="2">
    <source>
        <dbReference type="SAM" id="Phobius"/>
    </source>
</evidence>
<protein>
    <submittedName>
        <fullName evidence="3">Uncharacterized protein</fullName>
    </submittedName>
</protein>
<keyword evidence="2" id="KW-1133">Transmembrane helix</keyword>